<evidence type="ECO:0000313" key="3">
    <source>
        <dbReference type="Proteomes" id="UP000001449"/>
    </source>
</evidence>
<dbReference type="PaxDb" id="35128-Thapsdraft1813"/>
<dbReference type="HOGENOM" id="CLU_2311815_0_0_1"/>
<evidence type="ECO:0000313" key="2">
    <source>
        <dbReference type="EMBL" id="EED86334.1"/>
    </source>
</evidence>
<sequence length="100" mass="10741">MQKEIEEEAESGYIIKRDEGYGRNKRRNINQPITDGRSLGIDIPSHVSTGGGRSVPSPLPSTAAANSSAKTFVGDPPIGNTDNNNYSESVQASFLNANFE</sequence>
<name>B8LEC2_THAPS</name>
<feature type="region of interest" description="Disordered" evidence="1">
    <location>
        <begin position="24"/>
        <end position="86"/>
    </location>
</feature>
<protein>
    <submittedName>
        <fullName evidence="2">Uncharacterized protein</fullName>
    </submittedName>
</protein>
<dbReference type="AlphaFoldDB" id="B8LEC2"/>
<evidence type="ECO:0000256" key="1">
    <source>
        <dbReference type="SAM" id="MobiDB-lite"/>
    </source>
</evidence>
<proteinExistence type="predicted"/>
<organism evidence="2 3">
    <name type="scientific">Thalassiosira pseudonana</name>
    <name type="common">Marine diatom</name>
    <name type="synonym">Cyclotella nana</name>
    <dbReference type="NCBI Taxonomy" id="35128"/>
    <lineage>
        <taxon>Eukaryota</taxon>
        <taxon>Sar</taxon>
        <taxon>Stramenopiles</taxon>
        <taxon>Ochrophyta</taxon>
        <taxon>Bacillariophyta</taxon>
        <taxon>Coscinodiscophyceae</taxon>
        <taxon>Thalassiosirophycidae</taxon>
        <taxon>Thalassiosirales</taxon>
        <taxon>Thalassiosiraceae</taxon>
        <taxon>Thalassiosira</taxon>
    </lineage>
</organism>
<dbReference type="GeneID" id="7447441"/>
<dbReference type="Proteomes" id="UP000001449">
    <property type="component" value="Unassembled WGS sequence"/>
</dbReference>
<reference evidence="2 3" key="1">
    <citation type="journal article" date="2004" name="Science">
        <title>The genome of the diatom Thalassiosira pseudonana: ecology, evolution, and metabolism.</title>
        <authorList>
            <person name="Armbrust E.V."/>
            <person name="Berges J.A."/>
            <person name="Bowler C."/>
            <person name="Green B.R."/>
            <person name="Martinez D."/>
            <person name="Putnam N.H."/>
            <person name="Zhou S."/>
            <person name="Allen A.E."/>
            <person name="Apt K.E."/>
            <person name="Bechner M."/>
            <person name="Brzezinski M.A."/>
            <person name="Chaal B.K."/>
            <person name="Chiovitti A."/>
            <person name="Davis A.K."/>
            <person name="Demarest M.S."/>
            <person name="Detter J.C."/>
            <person name="Glavina T."/>
            <person name="Goodstein D."/>
            <person name="Hadi M.Z."/>
            <person name="Hellsten U."/>
            <person name="Hildebrand M."/>
            <person name="Jenkins B.D."/>
            <person name="Jurka J."/>
            <person name="Kapitonov V.V."/>
            <person name="Kroger N."/>
            <person name="Lau W.W."/>
            <person name="Lane T.W."/>
            <person name="Larimer F.W."/>
            <person name="Lippmeier J.C."/>
            <person name="Lucas S."/>
            <person name="Medina M."/>
            <person name="Montsant A."/>
            <person name="Obornik M."/>
            <person name="Parker M.S."/>
            <person name="Palenik B."/>
            <person name="Pazour G.J."/>
            <person name="Richardson P.M."/>
            <person name="Rynearson T.A."/>
            <person name="Saito M.A."/>
            <person name="Schwartz D.C."/>
            <person name="Thamatrakoln K."/>
            <person name="Valentin K."/>
            <person name="Vardi A."/>
            <person name="Wilkerson F.P."/>
            <person name="Rokhsar D.S."/>
        </authorList>
    </citation>
    <scope>NUCLEOTIDE SEQUENCE [LARGE SCALE GENOMIC DNA]</scope>
    <source>
        <strain evidence="2 3">CCMP1335</strain>
    </source>
</reference>
<gene>
    <name evidence="2" type="ORF">THAPSDRAFT_bd1813</name>
</gene>
<dbReference type="EMBL" id="DS999434">
    <property type="protein sequence ID" value="EED86334.1"/>
    <property type="molecule type" value="Genomic_DNA"/>
</dbReference>
<keyword evidence="3" id="KW-1185">Reference proteome</keyword>
<accession>B8LEC2</accession>
<dbReference type="InParanoid" id="B8LEC2"/>
<dbReference type="KEGG" id="tps:THAPSDRAFT_bd1813"/>
<reference evidence="2 3" key="2">
    <citation type="journal article" date="2008" name="Nature">
        <title>The Phaeodactylum genome reveals the evolutionary history of diatom genomes.</title>
        <authorList>
            <person name="Bowler C."/>
            <person name="Allen A.E."/>
            <person name="Badger J.H."/>
            <person name="Grimwood J."/>
            <person name="Jabbari K."/>
            <person name="Kuo A."/>
            <person name="Maheswari U."/>
            <person name="Martens C."/>
            <person name="Maumus F."/>
            <person name="Otillar R.P."/>
            <person name="Rayko E."/>
            <person name="Salamov A."/>
            <person name="Vandepoele K."/>
            <person name="Beszteri B."/>
            <person name="Gruber A."/>
            <person name="Heijde M."/>
            <person name="Katinka M."/>
            <person name="Mock T."/>
            <person name="Valentin K."/>
            <person name="Verret F."/>
            <person name="Berges J.A."/>
            <person name="Brownlee C."/>
            <person name="Cadoret J.P."/>
            <person name="Chiovitti A."/>
            <person name="Choi C.J."/>
            <person name="Coesel S."/>
            <person name="De Martino A."/>
            <person name="Detter J.C."/>
            <person name="Durkin C."/>
            <person name="Falciatore A."/>
            <person name="Fournet J."/>
            <person name="Haruta M."/>
            <person name="Huysman M.J."/>
            <person name="Jenkins B.D."/>
            <person name="Jiroutova K."/>
            <person name="Jorgensen R.E."/>
            <person name="Joubert Y."/>
            <person name="Kaplan A."/>
            <person name="Kroger N."/>
            <person name="Kroth P.G."/>
            <person name="La Roche J."/>
            <person name="Lindquist E."/>
            <person name="Lommer M."/>
            <person name="Martin-Jezequel V."/>
            <person name="Lopez P.J."/>
            <person name="Lucas S."/>
            <person name="Mangogna M."/>
            <person name="McGinnis K."/>
            <person name="Medlin L.K."/>
            <person name="Montsant A."/>
            <person name="Oudot-Le Secq M.P."/>
            <person name="Napoli C."/>
            <person name="Obornik M."/>
            <person name="Parker M.S."/>
            <person name="Petit J.L."/>
            <person name="Porcel B.M."/>
            <person name="Poulsen N."/>
            <person name="Robison M."/>
            <person name="Rychlewski L."/>
            <person name="Rynearson T.A."/>
            <person name="Schmutz J."/>
            <person name="Shapiro H."/>
            <person name="Siaut M."/>
            <person name="Stanley M."/>
            <person name="Sussman M.R."/>
            <person name="Taylor A.R."/>
            <person name="Vardi A."/>
            <person name="von Dassow P."/>
            <person name="Vyverman W."/>
            <person name="Willis A."/>
            <person name="Wyrwicz L.S."/>
            <person name="Rokhsar D.S."/>
            <person name="Weissenbach J."/>
            <person name="Armbrust E.V."/>
            <person name="Green B.R."/>
            <person name="Van de Peer Y."/>
            <person name="Grigoriev I.V."/>
        </authorList>
    </citation>
    <scope>NUCLEOTIDE SEQUENCE [LARGE SCALE GENOMIC DNA]</scope>
    <source>
        <strain evidence="2 3">CCMP1335</strain>
    </source>
</reference>
<dbReference type="RefSeq" id="XP_002297371.1">
    <property type="nucleotide sequence ID" value="XM_002297335.1"/>
</dbReference>